<accession>A0ABY4C4Q3</accession>
<dbReference type="EMBL" id="CP093442">
    <property type="protein sequence ID" value="UOE99945.1"/>
    <property type="molecule type" value="Genomic_DNA"/>
</dbReference>
<gene>
    <name evidence="1" type="ORF">MNR06_09565</name>
</gene>
<sequence>MKKQEKQKVELCFRSKKAVMFSAEGEAVEISSQEQLEALLAELEVELTAETEQEKSN</sequence>
<organism evidence="1 2">
    <name type="scientific">Bdellovibrio reynosensis</name>
    <dbReference type="NCBI Taxonomy" id="2835041"/>
    <lineage>
        <taxon>Bacteria</taxon>
        <taxon>Pseudomonadati</taxon>
        <taxon>Bdellovibrionota</taxon>
        <taxon>Bdellovibrionia</taxon>
        <taxon>Bdellovibrionales</taxon>
        <taxon>Pseudobdellovibrionaceae</taxon>
        <taxon>Bdellovibrio</taxon>
    </lineage>
</organism>
<dbReference type="RefSeq" id="WP_243535440.1">
    <property type="nucleotide sequence ID" value="NZ_CP093442.1"/>
</dbReference>
<dbReference type="Proteomes" id="UP000830116">
    <property type="component" value="Chromosome"/>
</dbReference>
<proteinExistence type="predicted"/>
<keyword evidence="2" id="KW-1185">Reference proteome</keyword>
<evidence type="ECO:0000313" key="1">
    <source>
        <dbReference type="EMBL" id="UOE99945.1"/>
    </source>
</evidence>
<evidence type="ECO:0000313" key="2">
    <source>
        <dbReference type="Proteomes" id="UP000830116"/>
    </source>
</evidence>
<protein>
    <submittedName>
        <fullName evidence="1">Uncharacterized protein</fullName>
    </submittedName>
</protein>
<reference evidence="1" key="1">
    <citation type="submission" date="2022-03" db="EMBL/GenBank/DDBJ databases">
        <title>Genome Identification and Characterization of new species Bdellovibrio reynosense LBG001 sp. nov. from a Mexico soil sample.</title>
        <authorList>
            <person name="Camilli A."/>
            <person name="Ajao Y."/>
            <person name="Guo X."/>
        </authorList>
    </citation>
    <scope>NUCLEOTIDE SEQUENCE</scope>
    <source>
        <strain evidence="1">LBG001</strain>
    </source>
</reference>
<name>A0ABY4C4Q3_9BACT</name>